<name>A0A4Z0GL37_9BACL</name>
<dbReference type="AlphaFoldDB" id="A0A4Z0GL37"/>
<evidence type="ECO:0000313" key="2">
    <source>
        <dbReference type="Proteomes" id="UP000298347"/>
    </source>
</evidence>
<gene>
    <name evidence="1" type="ORF">E4665_14400</name>
</gene>
<evidence type="ECO:0000313" key="1">
    <source>
        <dbReference type="EMBL" id="TGA96723.1"/>
    </source>
</evidence>
<reference evidence="1 2" key="1">
    <citation type="journal article" date="2015" name="Int. J. Syst. Evol. Microbiol.">
        <title>Sporolactobacillus shoreae sp. nov. and Sporolactobacillus spathodeae sp. nov., two spore-forming lactic acid bacteria isolated from tree barks in Thailand.</title>
        <authorList>
            <person name="Thamacharoensuk T."/>
            <person name="Kitahara M."/>
            <person name="Ohkuma M."/>
            <person name="Thongchul N."/>
            <person name="Tanasupawat S."/>
        </authorList>
    </citation>
    <scope>NUCLEOTIDE SEQUENCE [LARGE SCALE GENOMIC DNA]</scope>
    <source>
        <strain evidence="1 2">BK92</strain>
    </source>
</reference>
<dbReference type="EMBL" id="SRJD01000020">
    <property type="protein sequence ID" value="TGA96723.1"/>
    <property type="molecule type" value="Genomic_DNA"/>
</dbReference>
<protein>
    <submittedName>
        <fullName evidence="1">Uncharacterized protein</fullName>
    </submittedName>
</protein>
<dbReference type="Pfam" id="PF20316">
    <property type="entry name" value="DUF6612"/>
    <property type="match status" value="1"/>
</dbReference>
<dbReference type="RefSeq" id="WP_135349491.1">
    <property type="nucleotide sequence ID" value="NZ_SRJD01000020.1"/>
</dbReference>
<organism evidence="1 2">
    <name type="scientific">Sporolactobacillus shoreae</name>
    <dbReference type="NCBI Taxonomy" id="1465501"/>
    <lineage>
        <taxon>Bacteria</taxon>
        <taxon>Bacillati</taxon>
        <taxon>Bacillota</taxon>
        <taxon>Bacilli</taxon>
        <taxon>Bacillales</taxon>
        <taxon>Sporolactobacillaceae</taxon>
        <taxon>Sporolactobacillus</taxon>
    </lineage>
</organism>
<accession>A0A4Z0GL37</accession>
<keyword evidence="2" id="KW-1185">Reference proteome</keyword>
<dbReference type="Proteomes" id="UP000298347">
    <property type="component" value="Unassembled WGS sequence"/>
</dbReference>
<proteinExistence type="predicted"/>
<sequence length="276" mass="30644">MFFRNQIKLKGLPAVFLLFLILLNGCGSVTISKINNGSILQNALAQSGQIRNSNVDLTANLLIKSGNQTIASEASTHGQMSIRPMFLHQHFSASINNKVLPQVEAYMDEKNIYAKLNLSPSASWTKADLSQSKKNVDVQLIKESFKQMEDEVLIRFPKDLVKTGTVIQKGNDYLISFTYSETAVKKFAKRIAFIYIGNPLAQMIGSAIDQMKITKFDSAYTIDRKTFYPKAYRTAVKMTGVENEQSIDISMSVSGNFSAINQLKDLSIPGNVRTAP</sequence>
<dbReference type="OrthoDB" id="1957331at2"/>
<dbReference type="InterPro" id="IPR046720">
    <property type="entry name" value="DUF6612"/>
</dbReference>
<comment type="caution">
    <text evidence="1">The sequence shown here is derived from an EMBL/GenBank/DDBJ whole genome shotgun (WGS) entry which is preliminary data.</text>
</comment>